<dbReference type="CDD" id="cd05369">
    <property type="entry name" value="TER_DECR_SDR_a"/>
    <property type="match status" value="1"/>
</dbReference>
<dbReference type="PRINTS" id="PR00081">
    <property type="entry name" value="GDHRDH"/>
</dbReference>
<feature type="binding site" evidence="29">
    <location>
        <position position="701"/>
    </location>
    <ligand>
        <name>ATP</name>
        <dbReference type="ChEBI" id="CHEBI:30616"/>
    </ligand>
</feature>
<comment type="catalytic activity">
    <reaction evidence="24">
        <text>(2E)-tetradecenoyl-CoA + NADPH + H(+) = tetradecanoyl-CoA + NADP(+)</text>
        <dbReference type="Rhea" id="RHEA:44968"/>
        <dbReference type="ChEBI" id="CHEBI:15378"/>
        <dbReference type="ChEBI" id="CHEBI:57385"/>
        <dbReference type="ChEBI" id="CHEBI:57783"/>
        <dbReference type="ChEBI" id="CHEBI:58349"/>
        <dbReference type="ChEBI" id="CHEBI:61405"/>
    </reaction>
    <physiologicalReaction direction="left-to-right" evidence="24">
        <dbReference type="Rhea" id="RHEA:44969"/>
    </physiologicalReaction>
</comment>
<dbReference type="SUPFAM" id="SSF56112">
    <property type="entry name" value="Protein kinase-like (PK-like)"/>
    <property type="match status" value="1"/>
</dbReference>
<evidence type="ECO:0000256" key="4">
    <source>
        <dbReference type="ARBA" id="ARBA00022516"/>
    </source>
</evidence>
<dbReference type="PROSITE" id="PS00107">
    <property type="entry name" value="PROTEIN_KINASE_ATP"/>
    <property type="match status" value="1"/>
</dbReference>
<dbReference type="Pfam" id="PF00564">
    <property type="entry name" value="PB1"/>
    <property type="match status" value="1"/>
</dbReference>
<keyword evidence="14" id="KW-0521">NADP</keyword>
<dbReference type="InterPro" id="IPR034879">
    <property type="entry name" value="PB1_MEKK2/3"/>
</dbReference>
<comment type="catalytic activity">
    <reaction evidence="28">
        <text>(2E)-octenoyl-CoA + NADPH + H(+) = octanoyl-CoA + NADP(+)</text>
        <dbReference type="Rhea" id="RHEA:44952"/>
        <dbReference type="ChEBI" id="CHEBI:15378"/>
        <dbReference type="ChEBI" id="CHEBI:57386"/>
        <dbReference type="ChEBI" id="CHEBI:57783"/>
        <dbReference type="ChEBI" id="CHEBI:58349"/>
        <dbReference type="ChEBI" id="CHEBI:62242"/>
    </reaction>
    <physiologicalReaction direction="left-to-right" evidence="28">
        <dbReference type="Rhea" id="RHEA:44953"/>
    </physiologicalReaction>
</comment>
<evidence type="ECO:0000256" key="17">
    <source>
        <dbReference type="ARBA" id="ARBA00023140"/>
    </source>
</evidence>
<dbReference type="Gene3D" id="3.10.20.90">
    <property type="entry name" value="Phosphatidylinositol 3-kinase Catalytic Subunit, Chain A, domain 1"/>
    <property type="match status" value="1"/>
</dbReference>
<feature type="compositionally biased region" description="Low complexity" evidence="30">
    <location>
        <begin position="491"/>
        <end position="508"/>
    </location>
</feature>
<accession>V8PAA6</accession>
<evidence type="ECO:0000256" key="21">
    <source>
        <dbReference type="ARBA" id="ARBA00038849"/>
    </source>
</evidence>
<protein>
    <recommendedName>
        <fullName evidence="22">Peroxisomal trans-2-enoyl-CoA reductase</fullName>
        <ecNumber evidence="21">1.3.1.38</ecNumber>
    </recommendedName>
</protein>
<evidence type="ECO:0000256" key="5">
    <source>
        <dbReference type="ARBA" id="ARBA00022527"/>
    </source>
</evidence>
<gene>
    <name evidence="33" type="primary">MAP3K2</name>
    <name evidence="33" type="ORF">L345_03353</name>
</gene>
<dbReference type="SMART" id="SM00220">
    <property type="entry name" value="S_TKc"/>
    <property type="match status" value="1"/>
</dbReference>
<dbReference type="Pfam" id="PF00069">
    <property type="entry name" value="Pkinase"/>
    <property type="match status" value="1"/>
</dbReference>
<comment type="catalytic activity">
    <reaction evidence="27">
        <text>(2E)-decenoyl-CoA + NADPH + H(+) = decanoyl-CoA + NADP(+)</text>
        <dbReference type="Rhea" id="RHEA:44960"/>
        <dbReference type="ChEBI" id="CHEBI:15378"/>
        <dbReference type="ChEBI" id="CHEBI:57783"/>
        <dbReference type="ChEBI" id="CHEBI:58349"/>
        <dbReference type="ChEBI" id="CHEBI:61406"/>
        <dbReference type="ChEBI" id="CHEBI:61430"/>
    </reaction>
    <physiologicalReaction direction="left-to-right" evidence="27">
        <dbReference type="Rhea" id="RHEA:44961"/>
    </physiologicalReaction>
</comment>
<evidence type="ECO:0000256" key="29">
    <source>
        <dbReference type="PROSITE-ProRule" id="PRU10141"/>
    </source>
</evidence>
<evidence type="ECO:0000256" key="30">
    <source>
        <dbReference type="SAM" id="MobiDB-lite"/>
    </source>
</evidence>
<comment type="catalytic activity">
    <reaction evidence="23">
        <text>(2E)-dodecenoyl-CoA + NADPH + H(+) = dodecanoyl-CoA + NADP(+)</text>
        <dbReference type="Rhea" id="RHEA:44964"/>
        <dbReference type="ChEBI" id="CHEBI:15378"/>
        <dbReference type="ChEBI" id="CHEBI:57330"/>
        <dbReference type="ChEBI" id="CHEBI:57375"/>
        <dbReference type="ChEBI" id="CHEBI:57783"/>
        <dbReference type="ChEBI" id="CHEBI:58349"/>
    </reaction>
    <physiologicalReaction direction="left-to-right" evidence="23">
        <dbReference type="Rhea" id="RHEA:44965"/>
    </physiologicalReaction>
</comment>
<dbReference type="PROSITE" id="PS50011">
    <property type="entry name" value="PROTEIN_KINASE_DOM"/>
    <property type="match status" value="1"/>
</dbReference>
<comment type="pathway">
    <text evidence="3">Lipid metabolism; fatty acid biosynthesis.</text>
</comment>
<comment type="catalytic activity">
    <reaction evidence="26">
        <text>a (2E)-enoyl-CoA + NADPH + H(+) = a 2,3-saturated acyl-CoA + NADP(+)</text>
        <dbReference type="Rhea" id="RHEA:33763"/>
        <dbReference type="ChEBI" id="CHEBI:15378"/>
        <dbReference type="ChEBI" id="CHEBI:57783"/>
        <dbReference type="ChEBI" id="CHEBI:58349"/>
        <dbReference type="ChEBI" id="CHEBI:58856"/>
        <dbReference type="ChEBI" id="CHEBI:65111"/>
        <dbReference type="EC" id="1.3.1.38"/>
    </reaction>
    <physiologicalReaction direction="left-to-right" evidence="26">
        <dbReference type="Rhea" id="RHEA:33764"/>
    </physiologicalReaction>
</comment>
<evidence type="ECO:0000259" key="31">
    <source>
        <dbReference type="PROSITE" id="PS50011"/>
    </source>
</evidence>
<dbReference type="EC" id="1.3.1.38" evidence="21"/>
<evidence type="ECO:0000256" key="22">
    <source>
        <dbReference type="ARBA" id="ARBA00041063"/>
    </source>
</evidence>
<keyword evidence="13" id="KW-0460">Magnesium</keyword>
<feature type="region of interest" description="Disordered" evidence="30">
    <location>
        <begin position="491"/>
        <end position="533"/>
    </location>
</feature>
<evidence type="ECO:0000256" key="9">
    <source>
        <dbReference type="ARBA" id="ARBA00022741"/>
    </source>
</evidence>
<dbReference type="GO" id="GO:0005524">
    <property type="term" value="F:ATP binding"/>
    <property type="evidence" value="ECO:0007669"/>
    <property type="project" value="UniProtKB-UniRule"/>
</dbReference>
<evidence type="ECO:0000256" key="14">
    <source>
        <dbReference type="ARBA" id="ARBA00022857"/>
    </source>
</evidence>
<feature type="region of interest" description="Disordered" evidence="30">
    <location>
        <begin position="448"/>
        <end position="469"/>
    </location>
</feature>
<dbReference type="FunFam" id="1.10.510.10:FF:000071">
    <property type="entry name" value="Mitogen-activated protein kinase kinase kinase 3 isoform 2"/>
    <property type="match status" value="1"/>
</dbReference>
<keyword evidence="18" id="KW-0275">Fatty acid biosynthesis</keyword>
<keyword evidence="17" id="KW-0576">Peroxisome</keyword>
<evidence type="ECO:0000313" key="33">
    <source>
        <dbReference type="EMBL" id="ETE70837.1"/>
    </source>
</evidence>
<dbReference type="Proteomes" id="UP000018936">
    <property type="component" value="Unassembled WGS sequence"/>
</dbReference>
<feature type="domain" description="PB1" evidence="32">
    <location>
        <begin position="336"/>
        <end position="415"/>
    </location>
</feature>
<dbReference type="InterPro" id="IPR002347">
    <property type="entry name" value="SDR_fam"/>
</dbReference>
<evidence type="ECO:0000256" key="12">
    <source>
        <dbReference type="ARBA" id="ARBA00022840"/>
    </source>
</evidence>
<keyword evidence="15" id="KW-0560">Oxidoreductase</keyword>
<dbReference type="PANTHER" id="PTHR24317:SF7">
    <property type="entry name" value="PEROXISOMAL TRANS-2-ENOYL-COA REDUCTASE"/>
    <property type="match status" value="1"/>
</dbReference>
<comment type="subcellular location">
    <subcellularLocation>
        <location evidence="2">Peroxisome</location>
    </subcellularLocation>
</comment>
<comment type="cofactor">
    <cofactor evidence="1">
        <name>Mg(2+)</name>
        <dbReference type="ChEBI" id="CHEBI:18420"/>
    </cofactor>
</comment>
<evidence type="ECO:0000256" key="11">
    <source>
        <dbReference type="ARBA" id="ARBA00022832"/>
    </source>
</evidence>
<keyword evidence="5" id="KW-0723">Serine/threonine-protein kinase</keyword>
<dbReference type="PROSITE" id="PS51745">
    <property type="entry name" value="PB1"/>
    <property type="match status" value="1"/>
</dbReference>
<comment type="caution">
    <text evidence="33">The sequence shown here is derived from an EMBL/GenBank/DDBJ whole genome shotgun (WGS) entry which is preliminary data.</text>
</comment>
<evidence type="ECO:0000256" key="6">
    <source>
        <dbReference type="ARBA" id="ARBA00022553"/>
    </source>
</evidence>
<reference evidence="33 34" key="1">
    <citation type="journal article" date="2013" name="Proc. Natl. Acad. Sci. U.S.A.">
        <title>The king cobra genome reveals dynamic gene evolution and adaptation in the snake venom system.</title>
        <authorList>
            <person name="Vonk F.J."/>
            <person name="Casewell N.R."/>
            <person name="Henkel C.V."/>
            <person name="Heimberg A.M."/>
            <person name="Jansen H.J."/>
            <person name="McCleary R.J."/>
            <person name="Kerkkamp H.M."/>
            <person name="Vos R.A."/>
            <person name="Guerreiro I."/>
            <person name="Calvete J.J."/>
            <person name="Wuster W."/>
            <person name="Woods A.E."/>
            <person name="Logan J.M."/>
            <person name="Harrison R.A."/>
            <person name="Castoe T.A."/>
            <person name="de Koning A.P."/>
            <person name="Pollock D.D."/>
            <person name="Yandell M."/>
            <person name="Calderon D."/>
            <person name="Renjifo C."/>
            <person name="Currier R.B."/>
            <person name="Salgado D."/>
            <person name="Pla D."/>
            <person name="Sanz L."/>
            <person name="Hyder A.S."/>
            <person name="Ribeiro J.M."/>
            <person name="Arntzen J.W."/>
            <person name="van den Thillart G.E."/>
            <person name="Boetzer M."/>
            <person name="Pirovano W."/>
            <person name="Dirks R.P."/>
            <person name="Spaink H.P."/>
            <person name="Duboule D."/>
            <person name="McGlinn E."/>
            <person name="Kini R.M."/>
            <person name="Richardson M.K."/>
        </authorList>
    </citation>
    <scope>NUCLEOTIDE SEQUENCE</scope>
    <source>
        <tissue evidence="33">Blood</tissue>
    </source>
</reference>
<evidence type="ECO:0000256" key="27">
    <source>
        <dbReference type="ARBA" id="ARBA00049386"/>
    </source>
</evidence>
<evidence type="ECO:0000256" key="28">
    <source>
        <dbReference type="ARBA" id="ARBA00049559"/>
    </source>
</evidence>
<dbReference type="SUPFAM" id="SSF54277">
    <property type="entry name" value="CAD &amp; PB1 domains"/>
    <property type="match status" value="1"/>
</dbReference>
<evidence type="ECO:0000256" key="7">
    <source>
        <dbReference type="ARBA" id="ARBA00022679"/>
    </source>
</evidence>
<keyword evidence="34" id="KW-1185">Reference proteome</keyword>
<keyword evidence="11" id="KW-0276">Fatty acid metabolism</keyword>
<evidence type="ECO:0000256" key="20">
    <source>
        <dbReference type="ARBA" id="ARBA00038622"/>
    </source>
</evidence>
<dbReference type="GO" id="GO:0046872">
    <property type="term" value="F:metal ion binding"/>
    <property type="evidence" value="ECO:0007669"/>
    <property type="project" value="UniProtKB-KW"/>
</dbReference>
<comment type="function">
    <text evidence="19">Participates in chain elongation of fatty acids. Catalyzes the reduction of trans-2-enoyl-CoAs of varying chain lengths from 6:1 to 16:1, having maximum activity with 10:1 CoA. Has no 2,4-dienoyl-CoA reductase activity.</text>
</comment>
<proteinExistence type="predicted"/>
<dbReference type="GO" id="GO:0019166">
    <property type="term" value="F:trans-2-enoyl-CoA reductase (NADPH) activity"/>
    <property type="evidence" value="ECO:0007669"/>
    <property type="project" value="UniProtKB-EC"/>
</dbReference>
<comment type="catalytic activity">
    <reaction evidence="25">
        <text>(2E)-hexenoyl-CoA + NADPH + H(+) = hexanoyl-CoA + NADP(+)</text>
        <dbReference type="Rhea" id="RHEA:44956"/>
        <dbReference type="ChEBI" id="CHEBI:15378"/>
        <dbReference type="ChEBI" id="CHEBI:57783"/>
        <dbReference type="ChEBI" id="CHEBI:58349"/>
        <dbReference type="ChEBI" id="CHEBI:62077"/>
        <dbReference type="ChEBI" id="CHEBI:62620"/>
    </reaction>
    <physiologicalReaction direction="left-to-right" evidence="25">
        <dbReference type="Rhea" id="RHEA:44957"/>
    </physiologicalReaction>
</comment>
<dbReference type="InterPro" id="IPR000719">
    <property type="entry name" value="Prot_kinase_dom"/>
</dbReference>
<evidence type="ECO:0000256" key="18">
    <source>
        <dbReference type="ARBA" id="ARBA00023160"/>
    </source>
</evidence>
<sequence>MALRRIRARHRVVKMAAATAFSSYGGGRGILAAGLFRNRVAIVTGGGTGIGKAIAAELLHLGSNVVIASRKFDRLKAAVTELAAEIPSTNSAQVTPIQCNIRKEEEVEALVKATLDLHGRIDFFVNNGGGQFTSPSELISAKGWHAVIETNLTGTFYCCKAVYNAWMRDHGGSIVNIVANMWNGMPALSHSGAARAAVDNLTKSLAIEWACKGVRINSVAPGIIFSETAVAHYEGGETMFKENIKKIPAKRLGLPEEVSALVCFLLSPAASFITGETVKVDGGQSLYSSFWHIPDEQQALNSIMQDLAVLHKASRPALPLQEMGKGKLTSPKKQNDVRVKFEHRGEKRILQFSRPIKLEDLASKAKVAFGQSMNLYYSNNELVIPLAIQDDLDKAVELLDRSVHMKSLKILLVAHGNTQNNMDPLSSLEDLDNTVFRVTEKKNRNSVIGYTRDSSSPPPGYIPDDHVARNGSFTSINSEGEFIPERDLMLDPLSLSSPENSGSGSCPSLDSPLDGENYPKSRMPRAQSYPDNHQEFSDYDLPIFEKFVKGGTYPRYHISYQHQEYNDGRKTFPRVRRTQGNCLRTPVSFSPTDYSLSTSSGSSIFTPEYEDGRMRRRGSDIENPTLTVMDISPPSRSFLKSVRKVLVCFSLVKLDITDFSHFVAAPRAPTNWVLGKPLGQGAFGRVYLCYDADTGRELAVKQVEFDPDSPETSKGSIKDQLKAYGALTENVTRKYTRQILEGVHYLHSNMIVHRDIKGANILRDSAGNVKLGDFGASKRLQTICLSGTGMKSATGTPYWMSPEVISGEGYGRKADIWSVGCTVVEMLTEKPPWAEFEAMAAIFKIATQPTNPQLPPHVSDHGRDFLKRIFTEAKLRPSADELLRHTFAHYH</sequence>
<evidence type="ECO:0000256" key="10">
    <source>
        <dbReference type="ARBA" id="ARBA00022777"/>
    </source>
</evidence>
<evidence type="ECO:0000256" key="24">
    <source>
        <dbReference type="ARBA" id="ARBA00048686"/>
    </source>
</evidence>
<evidence type="ECO:0000313" key="34">
    <source>
        <dbReference type="Proteomes" id="UP000018936"/>
    </source>
</evidence>
<dbReference type="Pfam" id="PF13561">
    <property type="entry name" value="adh_short_C2"/>
    <property type="match status" value="1"/>
</dbReference>
<evidence type="ECO:0000256" key="26">
    <source>
        <dbReference type="ARBA" id="ARBA00049251"/>
    </source>
</evidence>
<dbReference type="OrthoDB" id="8693905at2759"/>
<dbReference type="AlphaFoldDB" id="V8PAA6"/>
<dbReference type="SMART" id="SM00666">
    <property type="entry name" value="PB1"/>
    <property type="match status" value="1"/>
</dbReference>
<keyword evidence="6" id="KW-0597">Phosphoprotein</keyword>
<dbReference type="FunFam" id="3.40.50.720:FF:000335">
    <property type="entry name" value="Peroxisomal trans-2-enoyl-CoA reductase"/>
    <property type="match status" value="1"/>
</dbReference>
<evidence type="ECO:0000256" key="1">
    <source>
        <dbReference type="ARBA" id="ARBA00001946"/>
    </source>
</evidence>
<keyword evidence="8" id="KW-0479">Metal-binding</keyword>
<keyword evidence="7" id="KW-0808">Transferase</keyword>
<dbReference type="GO" id="GO:0033306">
    <property type="term" value="P:phytol metabolic process"/>
    <property type="evidence" value="ECO:0007669"/>
    <property type="project" value="TreeGrafter"/>
</dbReference>
<keyword evidence="4" id="KW-0444">Lipid biosynthesis</keyword>
<dbReference type="SUPFAM" id="SSF51735">
    <property type="entry name" value="NAD(P)-binding Rossmann-fold domains"/>
    <property type="match status" value="1"/>
</dbReference>
<keyword evidence="9 29" id="KW-0547">Nucleotide-binding</keyword>
<name>V8PAA6_OPHHA</name>
<comment type="subunit">
    <text evidence="20">Interacts with PEX5, probably required to target it into peroxisomes.</text>
</comment>
<dbReference type="GO" id="GO:0005777">
    <property type="term" value="C:peroxisome"/>
    <property type="evidence" value="ECO:0007669"/>
    <property type="project" value="UniProtKB-SubCell"/>
</dbReference>
<dbReference type="InterPro" id="IPR052388">
    <property type="entry name" value="Peroxisomal_t2-enoyl-CoA_red"/>
</dbReference>
<dbReference type="InterPro" id="IPR053793">
    <property type="entry name" value="PB1-like"/>
</dbReference>
<dbReference type="GO" id="GO:0004674">
    <property type="term" value="F:protein serine/threonine kinase activity"/>
    <property type="evidence" value="ECO:0007669"/>
    <property type="project" value="UniProtKB-KW"/>
</dbReference>
<dbReference type="InterPro" id="IPR036291">
    <property type="entry name" value="NAD(P)-bd_dom_sf"/>
</dbReference>
<dbReference type="GO" id="GO:0006633">
    <property type="term" value="P:fatty acid biosynthetic process"/>
    <property type="evidence" value="ECO:0007669"/>
    <property type="project" value="UniProtKB-KW"/>
</dbReference>
<evidence type="ECO:0000256" key="2">
    <source>
        <dbReference type="ARBA" id="ARBA00004275"/>
    </source>
</evidence>
<dbReference type="CDD" id="cd06405">
    <property type="entry name" value="PB1_Mekk2_3"/>
    <property type="match status" value="1"/>
</dbReference>
<dbReference type="InterPro" id="IPR000270">
    <property type="entry name" value="PB1_dom"/>
</dbReference>
<evidence type="ECO:0000256" key="25">
    <source>
        <dbReference type="ARBA" id="ARBA00049108"/>
    </source>
</evidence>
<keyword evidence="16" id="KW-0443">Lipid metabolism</keyword>
<keyword evidence="10 33" id="KW-0418">Kinase</keyword>
<dbReference type="InterPro" id="IPR011009">
    <property type="entry name" value="Kinase-like_dom_sf"/>
</dbReference>
<dbReference type="Gene3D" id="1.10.510.10">
    <property type="entry name" value="Transferase(Phosphotransferase) domain 1"/>
    <property type="match status" value="2"/>
</dbReference>
<evidence type="ECO:0000256" key="23">
    <source>
        <dbReference type="ARBA" id="ARBA00047570"/>
    </source>
</evidence>
<dbReference type="EMBL" id="AZIM01000473">
    <property type="protein sequence ID" value="ETE70837.1"/>
    <property type="molecule type" value="Genomic_DNA"/>
</dbReference>
<dbReference type="Gene3D" id="3.40.50.720">
    <property type="entry name" value="NAD(P)-binding Rossmann-like Domain"/>
    <property type="match status" value="1"/>
</dbReference>
<dbReference type="PANTHER" id="PTHR24317">
    <property type="entry name" value="PEROXISOMAL TRANS-2-ENOYL-COA REDUCTASE"/>
    <property type="match status" value="1"/>
</dbReference>
<dbReference type="InterPro" id="IPR017441">
    <property type="entry name" value="Protein_kinase_ATP_BS"/>
</dbReference>
<evidence type="ECO:0000256" key="13">
    <source>
        <dbReference type="ARBA" id="ARBA00022842"/>
    </source>
</evidence>
<evidence type="ECO:0000259" key="32">
    <source>
        <dbReference type="PROSITE" id="PS51745"/>
    </source>
</evidence>
<evidence type="ECO:0000256" key="15">
    <source>
        <dbReference type="ARBA" id="ARBA00023002"/>
    </source>
</evidence>
<evidence type="ECO:0000256" key="16">
    <source>
        <dbReference type="ARBA" id="ARBA00023098"/>
    </source>
</evidence>
<organism evidence="33 34">
    <name type="scientific">Ophiophagus hannah</name>
    <name type="common">King cobra</name>
    <name type="synonym">Naja hannah</name>
    <dbReference type="NCBI Taxonomy" id="8665"/>
    <lineage>
        <taxon>Eukaryota</taxon>
        <taxon>Metazoa</taxon>
        <taxon>Chordata</taxon>
        <taxon>Craniata</taxon>
        <taxon>Vertebrata</taxon>
        <taxon>Euteleostomi</taxon>
        <taxon>Lepidosauria</taxon>
        <taxon>Squamata</taxon>
        <taxon>Bifurcata</taxon>
        <taxon>Unidentata</taxon>
        <taxon>Episquamata</taxon>
        <taxon>Toxicofera</taxon>
        <taxon>Serpentes</taxon>
        <taxon>Colubroidea</taxon>
        <taxon>Elapidae</taxon>
        <taxon>Elapinae</taxon>
        <taxon>Ophiophagus</taxon>
    </lineage>
</organism>
<evidence type="ECO:0000256" key="19">
    <source>
        <dbReference type="ARBA" id="ARBA00037124"/>
    </source>
</evidence>
<evidence type="ECO:0000256" key="3">
    <source>
        <dbReference type="ARBA" id="ARBA00005194"/>
    </source>
</evidence>
<keyword evidence="12 29" id="KW-0067">ATP-binding</keyword>
<dbReference type="FunFam" id="3.10.20.90:FF:000026">
    <property type="entry name" value="Mitogen-activated protein kinase kinase kinase 3 isoform 2"/>
    <property type="match status" value="1"/>
</dbReference>
<evidence type="ECO:0000256" key="8">
    <source>
        <dbReference type="ARBA" id="ARBA00022723"/>
    </source>
</evidence>
<feature type="domain" description="Protein kinase" evidence="31">
    <location>
        <begin position="594"/>
        <end position="888"/>
    </location>
</feature>